<keyword evidence="2" id="KW-0547">Nucleotide-binding</keyword>
<dbReference type="InterPro" id="IPR003439">
    <property type="entry name" value="ABC_transporter-like_ATP-bd"/>
</dbReference>
<name>A0ABX4HQ87_9BACI</name>
<dbReference type="InterPro" id="IPR027417">
    <property type="entry name" value="P-loop_NTPase"/>
</dbReference>
<dbReference type="RefSeq" id="WP_095822337.1">
    <property type="nucleotide sequence ID" value="NZ_NSGH01000013.1"/>
</dbReference>
<feature type="domain" description="ABC transporter" evidence="4">
    <location>
        <begin position="2"/>
        <end position="232"/>
    </location>
</feature>
<reference evidence="5 6" key="1">
    <citation type="submission" date="2017-08" db="EMBL/GenBank/DDBJ databases">
        <title>Salimicrobium alkalisoli sp. nov., isolated from saline alkaline soil.</title>
        <authorList>
            <person name="Zhang G."/>
            <person name="Xiong Q."/>
        </authorList>
    </citation>
    <scope>NUCLEOTIDE SEQUENCE [LARGE SCALE GENOMIC DNA]</scope>
    <source>
        <strain evidence="5 6">WN024</strain>
    </source>
</reference>
<dbReference type="Proteomes" id="UP000217561">
    <property type="component" value="Unassembled WGS sequence"/>
</dbReference>
<comment type="caution">
    <text evidence="5">The sequence shown here is derived from an EMBL/GenBank/DDBJ whole genome shotgun (WGS) entry which is preliminary data.</text>
</comment>
<dbReference type="PANTHER" id="PTHR42939">
    <property type="entry name" value="ABC TRANSPORTER ATP-BINDING PROTEIN ALBC-RELATED"/>
    <property type="match status" value="1"/>
</dbReference>
<evidence type="ECO:0000256" key="1">
    <source>
        <dbReference type="ARBA" id="ARBA00022448"/>
    </source>
</evidence>
<gene>
    <name evidence="5" type="ORF">CKW00_09215</name>
</gene>
<dbReference type="SMART" id="SM00382">
    <property type="entry name" value="AAA"/>
    <property type="match status" value="1"/>
</dbReference>
<dbReference type="EMBL" id="NSGH01000013">
    <property type="protein sequence ID" value="PBB05378.1"/>
    <property type="molecule type" value="Genomic_DNA"/>
</dbReference>
<dbReference type="CDD" id="cd03230">
    <property type="entry name" value="ABC_DR_subfamily_A"/>
    <property type="match status" value="1"/>
</dbReference>
<accession>A0ABX4HQ87</accession>
<sequence length="240" mass="26963">MLELHNVTKRYAGKTAVHNLDLKVTPGKIFGFLGPNGAGKSTTIKMITGILPVDAGSISINGKDIEKDALEAKREFGYVPDTSDSFLRLKGREYLEFIADIYDVPEEVREERLARYASLLQLNEALEDKLHTYSHGMRQKIVLLGVLIHQPDVWILDEPLTGLDPKSANVLKELMREQADAGKIVFFSSHVLEVVEQLCDEVAIIDEGSLRFQGEMSDMRQEFQEGRNLESLFLELTNDA</sequence>
<dbReference type="Gene3D" id="3.40.50.300">
    <property type="entry name" value="P-loop containing nucleotide triphosphate hydrolases"/>
    <property type="match status" value="1"/>
</dbReference>
<proteinExistence type="predicted"/>
<keyword evidence="1" id="KW-0813">Transport</keyword>
<keyword evidence="6" id="KW-1185">Reference proteome</keyword>
<dbReference type="InterPro" id="IPR003593">
    <property type="entry name" value="AAA+_ATPase"/>
</dbReference>
<evidence type="ECO:0000259" key="4">
    <source>
        <dbReference type="PROSITE" id="PS50893"/>
    </source>
</evidence>
<evidence type="ECO:0000313" key="5">
    <source>
        <dbReference type="EMBL" id="PBB05378.1"/>
    </source>
</evidence>
<keyword evidence="3" id="KW-0067">ATP-binding</keyword>
<dbReference type="Pfam" id="PF00005">
    <property type="entry name" value="ABC_tran"/>
    <property type="match status" value="1"/>
</dbReference>
<evidence type="ECO:0000256" key="2">
    <source>
        <dbReference type="ARBA" id="ARBA00022741"/>
    </source>
</evidence>
<evidence type="ECO:0000256" key="3">
    <source>
        <dbReference type="ARBA" id="ARBA00022840"/>
    </source>
</evidence>
<dbReference type="PANTHER" id="PTHR42939:SF1">
    <property type="entry name" value="ABC TRANSPORTER ATP-BINDING PROTEIN ALBC-RELATED"/>
    <property type="match status" value="1"/>
</dbReference>
<dbReference type="PROSITE" id="PS50893">
    <property type="entry name" value="ABC_TRANSPORTER_2"/>
    <property type="match status" value="1"/>
</dbReference>
<evidence type="ECO:0000313" key="6">
    <source>
        <dbReference type="Proteomes" id="UP000217561"/>
    </source>
</evidence>
<organism evidence="5 6">
    <name type="scientific">Salimicrobium humidisoli</name>
    <dbReference type="NCBI Taxonomy" id="2029857"/>
    <lineage>
        <taxon>Bacteria</taxon>
        <taxon>Bacillati</taxon>
        <taxon>Bacillota</taxon>
        <taxon>Bacilli</taxon>
        <taxon>Bacillales</taxon>
        <taxon>Bacillaceae</taxon>
        <taxon>Salimicrobium</taxon>
    </lineage>
</organism>
<dbReference type="PROSITE" id="PS00211">
    <property type="entry name" value="ABC_TRANSPORTER_1"/>
    <property type="match status" value="1"/>
</dbReference>
<dbReference type="InterPro" id="IPR017871">
    <property type="entry name" value="ABC_transporter-like_CS"/>
</dbReference>
<dbReference type="InterPro" id="IPR051782">
    <property type="entry name" value="ABC_Transporter_VariousFunc"/>
</dbReference>
<protein>
    <submittedName>
        <fullName evidence="5">ABC transporter</fullName>
    </submittedName>
</protein>
<dbReference type="SUPFAM" id="SSF52540">
    <property type="entry name" value="P-loop containing nucleoside triphosphate hydrolases"/>
    <property type="match status" value="1"/>
</dbReference>